<evidence type="ECO:0000313" key="2">
    <source>
        <dbReference type="Proteomes" id="UP001612915"/>
    </source>
</evidence>
<keyword evidence="1" id="KW-0808">Transferase</keyword>
<dbReference type="PANTHER" id="PTHR12526:SF600">
    <property type="entry name" value="GLYCOSYL TRANSFERASE GROUP 1"/>
    <property type="match status" value="1"/>
</dbReference>
<protein>
    <submittedName>
        <fullName evidence="1">Glycosyltransferase family 4 protein</fullName>
        <ecNumber evidence="1">2.4.-.-</ecNumber>
    </submittedName>
</protein>
<dbReference type="PANTHER" id="PTHR12526">
    <property type="entry name" value="GLYCOSYLTRANSFERASE"/>
    <property type="match status" value="1"/>
</dbReference>
<sequence length="382" mass="41865">MRLRILVVTVVHDPDDARIRYRQLASLLEAGARVTFAAPFTAYGRTPPDDVEPVDLPRAAGRHRTAALLAARRVLAREGPLHDVVLLHDPELLLAVPAQRRAAPGARPTVVWDVHENTGAALRMKRWVPSALRPAAGWAVRAAERWAEGRHRLLLAEESYRDRFRREHPVVPNSVLVPDDDPPPPGDRRVVYLGRLTAARGVREMIELGRLLSGRSDGEVQVELIGPADADVRDDLAQAHDRGWVTHHGFVPNRAALPMLRGALAGLAMLHDQPNYARSRPTKVMEYMALGVPVVTTPNPASADLVRRYGSGLVVPFGDPTAAVEAVLGLRGDARRRTELGAAGRAAAVRDLDWRVDGRRFAELLSDWGRPSAPSGWNPAPE</sequence>
<dbReference type="EC" id="2.4.-.-" evidence="1"/>
<reference evidence="1 2" key="1">
    <citation type="submission" date="2024-10" db="EMBL/GenBank/DDBJ databases">
        <title>The Natural Products Discovery Center: Release of the First 8490 Sequenced Strains for Exploring Actinobacteria Biosynthetic Diversity.</title>
        <authorList>
            <person name="Kalkreuter E."/>
            <person name="Kautsar S.A."/>
            <person name="Yang D."/>
            <person name="Bader C.D."/>
            <person name="Teijaro C.N."/>
            <person name="Fluegel L."/>
            <person name="Davis C.M."/>
            <person name="Simpson J.R."/>
            <person name="Lauterbach L."/>
            <person name="Steele A.D."/>
            <person name="Gui C."/>
            <person name="Meng S."/>
            <person name="Li G."/>
            <person name="Viehrig K."/>
            <person name="Ye F."/>
            <person name="Su P."/>
            <person name="Kiefer A.F."/>
            <person name="Nichols A."/>
            <person name="Cepeda A.J."/>
            <person name="Yan W."/>
            <person name="Fan B."/>
            <person name="Jiang Y."/>
            <person name="Adhikari A."/>
            <person name="Zheng C.-J."/>
            <person name="Schuster L."/>
            <person name="Cowan T.M."/>
            <person name="Smanski M.J."/>
            <person name="Chevrette M.G."/>
            <person name="De Carvalho L.P.S."/>
            <person name="Shen B."/>
        </authorList>
    </citation>
    <scope>NUCLEOTIDE SEQUENCE [LARGE SCALE GENOMIC DNA]</scope>
    <source>
        <strain evidence="1 2">NPDC049639</strain>
    </source>
</reference>
<name>A0ABW8AR17_9ACTN</name>
<dbReference type="CDD" id="cd03801">
    <property type="entry name" value="GT4_PimA-like"/>
    <property type="match status" value="1"/>
</dbReference>
<comment type="caution">
    <text evidence="1">The sequence shown here is derived from an EMBL/GenBank/DDBJ whole genome shotgun (WGS) entry which is preliminary data.</text>
</comment>
<dbReference type="EMBL" id="JBITLV010000005">
    <property type="protein sequence ID" value="MFI7588428.1"/>
    <property type="molecule type" value="Genomic_DNA"/>
</dbReference>
<dbReference type="Gene3D" id="3.40.50.2000">
    <property type="entry name" value="Glycogen Phosphorylase B"/>
    <property type="match status" value="2"/>
</dbReference>
<keyword evidence="1" id="KW-0328">Glycosyltransferase</keyword>
<dbReference type="RefSeq" id="WP_398282051.1">
    <property type="nucleotide sequence ID" value="NZ_JBITLV010000005.1"/>
</dbReference>
<dbReference type="Pfam" id="PF13692">
    <property type="entry name" value="Glyco_trans_1_4"/>
    <property type="match status" value="1"/>
</dbReference>
<proteinExistence type="predicted"/>
<dbReference type="Proteomes" id="UP001612915">
    <property type="component" value="Unassembled WGS sequence"/>
</dbReference>
<evidence type="ECO:0000313" key="1">
    <source>
        <dbReference type="EMBL" id="MFI7588428.1"/>
    </source>
</evidence>
<accession>A0ABW8AR17</accession>
<organism evidence="1 2">
    <name type="scientific">Spongisporangium articulatum</name>
    <dbReference type="NCBI Taxonomy" id="3362603"/>
    <lineage>
        <taxon>Bacteria</taxon>
        <taxon>Bacillati</taxon>
        <taxon>Actinomycetota</taxon>
        <taxon>Actinomycetes</taxon>
        <taxon>Kineosporiales</taxon>
        <taxon>Kineosporiaceae</taxon>
        <taxon>Spongisporangium</taxon>
    </lineage>
</organism>
<dbReference type="SUPFAM" id="SSF53756">
    <property type="entry name" value="UDP-Glycosyltransferase/glycogen phosphorylase"/>
    <property type="match status" value="1"/>
</dbReference>
<keyword evidence="2" id="KW-1185">Reference proteome</keyword>
<dbReference type="GO" id="GO:0016757">
    <property type="term" value="F:glycosyltransferase activity"/>
    <property type="evidence" value="ECO:0007669"/>
    <property type="project" value="UniProtKB-KW"/>
</dbReference>
<gene>
    <name evidence="1" type="ORF">ACIB24_15265</name>
</gene>